<sequence length="53" mass="6018">MKNEMIIQNEFNLYPSKQHAILKAYSFGIDALASDERQNLETVIAALKDLIHA</sequence>
<keyword evidence="2" id="KW-1185">Reference proteome</keyword>
<reference evidence="1 2" key="1">
    <citation type="submission" date="2018-06" db="EMBL/GenBank/DDBJ databases">
        <authorList>
            <consortium name="Pathogen Informatics"/>
            <person name="Doyle S."/>
        </authorList>
    </citation>
    <scope>NUCLEOTIDE SEQUENCE [LARGE SCALE GENOMIC DNA]</scope>
    <source>
        <strain evidence="1 2">NCTC13336</strain>
    </source>
</reference>
<evidence type="ECO:0000313" key="2">
    <source>
        <dbReference type="Proteomes" id="UP000254293"/>
    </source>
</evidence>
<dbReference type="AlphaFoldDB" id="A0A377R3R0"/>
<accession>A0A377R3R0</accession>
<proteinExistence type="predicted"/>
<evidence type="ECO:0000313" key="1">
    <source>
        <dbReference type="EMBL" id="STR02612.1"/>
    </source>
</evidence>
<gene>
    <name evidence="1" type="ORF">NCTC13336_01489</name>
</gene>
<dbReference type="EMBL" id="UGJJ01000002">
    <property type="protein sequence ID" value="STR02612.1"/>
    <property type="molecule type" value="Genomic_DNA"/>
</dbReference>
<dbReference type="Proteomes" id="UP000254293">
    <property type="component" value="Unassembled WGS sequence"/>
</dbReference>
<organism evidence="1 2">
    <name type="scientific">Kingella potus</name>
    <dbReference type="NCBI Taxonomy" id="265175"/>
    <lineage>
        <taxon>Bacteria</taxon>
        <taxon>Pseudomonadati</taxon>
        <taxon>Pseudomonadota</taxon>
        <taxon>Betaproteobacteria</taxon>
        <taxon>Neisseriales</taxon>
        <taxon>Neisseriaceae</taxon>
        <taxon>Kingella</taxon>
    </lineage>
</organism>
<protein>
    <submittedName>
        <fullName evidence="1">Uncharacterized protein</fullName>
    </submittedName>
</protein>
<name>A0A377R3R0_9NEIS</name>